<dbReference type="OrthoDB" id="2430314at2759"/>
<keyword evidence="2" id="KW-1185">Reference proteome</keyword>
<name>A0A7J7M4Q1_9MAGN</name>
<evidence type="ECO:0000313" key="2">
    <source>
        <dbReference type="Proteomes" id="UP000541444"/>
    </source>
</evidence>
<reference evidence="1 2" key="1">
    <citation type="journal article" date="2020" name="IScience">
        <title>Genome Sequencing of the Endangered Kingdonia uniflora (Circaeasteraceae, Ranunculales) Reveals Potential Mechanisms of Evolutionary Specialization.</title>
        <authorList>
            <person name="Sun Y."/>
            <person name="Deng T."/>
            <person name="Zhang A."/>
            <person name="Moore M.J."/>
            <person name="Landis J.B."/>
            <person name="Lin N."/>
            <person name="Zhang H."/>
            <person name="Zhang X."/>
            <person name="Huang J."/>
            <person name="Zhang X."/>
            <person name="Sun H."/>
            <person name="Wang H."/>
        </authorList>
    </citation>
    <scope>NUCLEOTIDE SEQUENCE [LARGE SCALE GENOMIC DNA]</scope>
    <source>
        <strain evidence="1">TB1705</strain>
        <tissue evidence="1">Leaf</tissue>
    </source>
</reference>
<organism evidence="1 2">
    <name type="scientific">Kingdonia uniflora</name>
    <dbReference type="NCBI Taxonomy" id="39325"/>
    <lineage>
        <taxon>Eukaryota</taxon>
        <taxon>Viridiplantae</taxon>
        <taxon>Streptophyta</taxon>
        <taxon>Embryophyta</taxon>
        <taxon>Tracheophyta</taxon>
        <taxon>Spermatophyta</taxon>
        <taxon>Magnoliopsida</taxon>
        <taxon>Ranunculales</taxon>
        <taxon>Circaeasteraceae</taxon>
        <taxon>Kingdonia</taxon>
    </lineage>
</organism>
<gene>
    <name evidence="1" type="ORF">GIB67_010917</name>
</gene>
<dbReference type="AlphaFoldDB" id="A0A7J7M4Q1"/>
<dbReference type="Proteomes" id="UP000541444">
    <property type="component" value="Unassembled WGS sequence"/>
</dbReference>
<proteinExistence type="predicted"/>
<evidence type="ECO:0000313" key="1">
    <source>
        <dbReference type="EMBL" id="KAF6149843.1"/>
    </source>
</evidence>
<sequence>MGDYDSDEEDMIAMAAVATSHYYENHILNEPCRNSKLTGKEYIVELVDGNPLQMYKNLRMDKLIF</sequence>
<comment type="caution">
    <text evidence="1">The sequence shown here is derived from an EMBL/GenBank/DDBJ whole genome shotgun (WGS) entry which is preliminary data.</text>
</comment>
<dbReference type="EMBL" id="JACGCM010001781">
    <property type="protein sequence ID" value="KAF6149843.1"/>
    <property type="molecule type" value="Genomic_DNA"/>
</dbReference>
<accession>A0A7J7M4Q1</accession>
<protein>
    <submittedName>
        <fullName evidence="1">Uncharacterized protein</fullName>
    </submittedName>
</protein>